<name>A0A448WB32_9PLAT</name>
<organism evidence="3 4">
    <name type="scientific">Protopolystoma xenopodis</name>
    <dbReference type="NCBI Taxonomy" id="117903"/>
    <lineage>
        <taxon>Eukaryota</taxon>
        <taxon>Metazoa</taxon>
        <taxon>Spiralia</taxon>
        <taxon>Lophotrochozoa</taxon>
        <taxon>Platyhelminthes</taxon>
        <taxon>Monogenea</taxon>
        <taxon>Polyopisthocotylea</taxon>
        <taxon>Polystomatidea</taxon>
        <taxon>Polystomatidae</taxon>
        <taxon>Protopolystoma</taxon>
    </lineage>
</organism>
<gene>
    <name evidence="3" type="ORF">PXEA_LOCUS836</name>
</gene>
<sequence length="669" mass="71138">MQISLHFTFVPFLKLASGLNWLYQTYQHNLPVLLLSSGTAAGDAEFLVSTHFSRLSTSGSDVLSSVSPCPLGKVDQTDRLGSADSLVNRLVDPAPPHLPIATADWGPHLVVCPSLCLPSWRSRLSAVWPGIRILCIAVGYGASFHDRCSDTCPSFGDCEHDVGLEPSIAESKLNLMATITGHTSNLASSLLGVDLSRLDSRTSFNVCLTSYTVLNANVDFFCQIPWNIIVFDQIHYLIHHSLTFDSFNSALSGSGFGGRTRISNDDEGTDEADEAASPLVSAVSVPSVSCQEATTISTGTSGSSNSFRNRGSGSRRKTGAVVHDANHGVAWPGSGAQVTGSGSSAHTSSSSSIASSSWMSGNCATGDTCIPPNVRNVRCSILEQITTGSVSADSMWTHLGSGDPPLCRQATSFTCDHGPESETQTESAQPPIALIRPRGIQGFLPRSNAEETIDQSHLTRPSFSSTACHTSLIRHLELLSLEANLVANKAVGNRLARQSPAVPMLLAKPDWLARLAARLPCSRQRILISGAAADMPTSVSRLDLLAHLLLTPYATPNKDRLQSQTLMRAEESRQPNSDVETVASTFVAALAAAMIQLNALTATGQIPVQTTQSQEVKRDPCEAYATLPSGIGAGTGLVNFNNSSDREGSNDRPSEMITARQLSRDLAKV</sequence>
<feature type="region of interest" description="Disordered" evidence="1">
    <location>
        <begin position="293"/>
        <end position="358"/>
    </location>
</feature>
<keyword evidence="2" id="KW-0732">Signal</keyword>
<dbReference type="OrthoDB" id="372624at2759"/>
<accession>A0A448WB32</accession>
<keyword evidence="4" id="KW-1185">Reference proteome</keyword>
<comment type="caution">
    <text evidence="3">The sequence shown here is derived from an EMBL/GenBank/DDBJ whole genome shotgun (WGS) entry which is preliminary data.</text>
</comment>
<dbReference type="Proteomes" id="UP000784294">
    <property type="component" value="Unassembled WGS sequence"/>
</dbReference>
<reference evidence="3" key="1">
    <citation type="submission" date="2018-11" db="EMBL/GenBank/DDBJ databases">
        <authorList>
            <consortium name="Pathogen Informatics"/>
        </authorList>
    </citation>
    <scope>NUCLEOTIDE SEQUENCE</scope>
</reference>
<evidence type="ECO:0000313" key="3">
    <source>
        <dbReference type="EMBL" id="VEL07396.1"/>
    </source>
</evidence>
<protein>
    <submittedName>
        <fullName evidence="3">Uncharacterized protein</fullName>
    </submittedName>
</protein>
<feature type="compositionally biased region" description="Low complexity" evidence="1">
    <location>
        <begin position="339"/>
        <end position="357"/>
    </location>
</feature>
<feature type="chain" id="PRO_5019152931" evidence="2">
    <location>
        <begin position="19"/>
        <end position="669"/>
    </location>
</feature>
<proteinExistence type="predicted"/>
<evidence type="ECO:0000256" key="2">
    <source>
        <dbReference type="SAM" id="SignalP"/>
    </source>
</evidence>
<dbReference type="AlphaFoldDB" id="A0A448WB32"/>
<feature type="compositionally biased region" description="Low complexity" evidence="1">
    <location>
        <begin position="293"/>
        <end position="312"/>
    </location>
</feature>
<feature type="signal peptide" evidence="2">
    <location>
        <begin position="1"/>
        <end position="18"/>
    </location>
</feature>
<feature type="compositionally biased region" description="Basic and acidic residues" evidence="1">
    <location>
        <begin position="644"/>
        <end position="654"/>
    </location>
</feature>
<evidence type="ECO:0000256" key="1">
    <source>
        <dbReference type="SAM" id="MobiDB-lite"/>
    </source>
</evidence>
<evidence type="ECO:0000313" key="4">
    <source>
        <dbReference type="Proteomes" id="UP000784294"/>
    </source>
</evidence>
<dbReference type="EMBL" id="CAAALY010001649">
    <property type="protein sequence ID" value="VEL07396.1"/>
    <property type="molecule type" value="Genomic_DNA"/>
</dbReference>
<feature type="region of interest" description="Disordered" evidence="1">
    <location>
        <begin position="635"/>
        <end position="669"/>
    </location>
</feature>